<feature type="chain" id="PRO_5029504457" evidence="3">
    <location>
        <begin position="21"/>
        <end position="402"/>
    </location>
</feature>
<proteinExistence type="predicted"/>
<feature type="domain" description="Laminin G" evidence="4">
    <location>
        <begin position="231"/>
        <end position="400"/>
    </location>
</feature>
<dbReference type="InterPro" id="IPR001791">
    <property type="entry name" value="Laminin_G"/>
</dbReference>
<dbReference type="InterPro" id="IPR000742">
    <property type="entry name" value="EGF"/>
</dbReference>
<reference evidence="6" key="1">
    <citation type="submission" date="2021-01" db="UniProtKB">
        <authorList>
            <consortium name="EnsemblMetazoa"/>
        </authorList>
    </citation>
    <scope>IDENTIFICATION</scope>
</reference>
<dbReference type="CDD" id="cd00054">
    <property type="entry name" value="EGF_CA"/>
    <property type="match status" value="1"/>
</dbReference>
<evidence type="ECO:0000259" key="5">
    <source>
        <dbReference type="PROSITE" id="PS50026"/>
    </source>
</evidence>
<dbReference type="SMART" id="SM00282">
    <property type="entry name" value="LamG"/>
    <property type="match status" value="2"/>
</dbReference>
<dbReference type="InterPro" id="IPR050372">
    <property type="entry name" value="Neurexin-related_CASP"/>
</dbReference>
<keyword evidence="3" id="KW-0732">Signal</keyword>
<evidence type="ECO:0000256" key="1">
    <source>
        <dbReference type="ARBA" id="ARBA00023157"/>
    </source>
</evidence>
<dbReference type="InterPro" id="IPR013320">
    <property type="entry name" value="ConA-like_dom_sf"/>
</dbReference>
<dbReference type="AlphaFoldDB" id="A0A7M5TWH7"/>
<sequence>MSISTIIIFLLALQFGFLGASLPENKLTFINHDHSTIKLRPSTWKHNEGYFQFHIKVNQEDGTVITIINKNKQVFTLTVSSGKLQTSHPQKVPLNNQVVTNKWNQIKLLHNSDNNLVQLHVNGESAFSLDDQQWGIPQWDEVWLGAYRDVNSEKSNSSFIGCLKLSNHHRIPHINHLIERRGLVLDDCIDTCAVQMCQNGGTCVNNYRNVTCDCMGTGFEGVTCEKEAATYSLKKNEKIEMLKLPEVVTRSSTPSTIKSLHMRIRTSQPNGVIFQFTNLLKEAIKMELHDGILNVKVNTVRDKYSTSIGNNLHDNQWHSITLTIKSDEIQVSMDQHLKNEIFKATNGGTALAAHHKPSIVIGGADYVGCLQQIYFNGFDIIDSLLSKGKYFEAKGGKPKCEK</sequence>
<evidence type="ECO:0000256" key="3">
    <source>
        <dbReference type="SAM" id="SignalP"/>
    </source>
</evidence>
<keyword evidence="7" id="KW-1185">Reference proteome</keyword>
<dbReference type="GO" id="GO:0016020">
    <property type="term" value="C:membrane"/>
    <property type="evidence" value="ECO:0007669"/>
    <property type="project" value="UniProtKB-SubCell"/>
</dbReference>
<dbReference type="PROSITE" id="PS50026">
    <property type="entry name" value="EGF_3"/>
    <property type="match status" value="1"/>
</dbReference>
<dbReference type="PROSITE" id="PS50025">
    <property type="entry name" value="LAM_G_DOMAIN"/>
    <property type="match status" value="1"/>
</dbReference>
<organism evidence="6 7">
    <name type="scientific">Clytia hemisphaerica</name>
    <dbReference type="NCBI Taxonomy" id="252671"/>
    <lineage>
        <taxon>Eukaryota</taxon>
        <taxon>Metazoa</taxon>
        <taxon>Cnidaria</taxon>
        <taxon>Hydrozoa</taxon>
        <taxon>Hydroidolina</taxon>
        <taxon>Leptothecata</taxon>
        <taxon>Obeliida</taxon>
        <taxon>Clytiidae</taxon>
        <taxon>Clytia</taxon>
    </lineage>
</organism>
<evidence type="ECO:0000259" key="4">
    <source>
        <dbReference type="PROSITE" id="PS50025"/>
    </source>
</evidence>
<dbReference type="OrthoDB" id="5987304at2759"/>
<dbReference type="Proteomes" id="UP000594262">
    <property type="component" value="Unplaced"/>
</dbReference>
<dbReference type="GeneID" id="136810679"/>
<dbReference type="PANTHER" id="PTHR15036:SF49">
    <property type="entry name" value="AXOTACTIN"/>
    <property type="match status" value="1"/>
</dbReference>
<dbReference type="Gene3D" id="2.10.25.10">
    <property type="entry name" value="Laminin"/>
    <property type="match status" value="1"/>
</dbReference>
<evidence type="ECO:0000256" key="2">
    <source>
        <dbReference type="PROSITE-ProRule" id="PRU00076"/>
    </source>
</evidence>
<protein>
    <submittedName>
        <fullName evidence="6">Uncharacterized protein</fullName>
    </submittedName>
</protein>
<name>A0A7M5TWH7_9CNID</name>
<dbReference type="Gene3D" id="2.60.120.200">
    <property type="match status" value="2"/>
</dbReference>
<feature type="signal peptide" evidence="3">
    <location>
        <begin position="1"/>
        <end position="20"/>
    </location>
</feature>
<keyword evidence="2" id="KW-0245">EGF-like domain</keyword>
<keyword evidence="1" id="KW-1015">Disulfide bond</keyword>
<dbReference type="SMART" id="SM00181">
    <property type="entry name" value="EGF"/>
    <property type="match status" value="1"/>
</dbReference>
<dbReference type="SUPFAM" id="SSF49899">
    <property type="entry name" value="Concanavalin A-like lectins/glucanases"/>
    <property type="match status" value="2"/>
</dbReference>
<dbReference type="PANTHER" id="PTHR15036">
    <property type="entry name" value="PIKACHURIN-LIKE PROTEIN"/>
    <property type="match status" value="1"/>
</dbReference>
<evidence type="ECO:0000313" key="7">
    <source>
        <dbReference type="Proteomes" id="UP000594262"/>
    </source>
</evidence>
<accession>A0A7M5TWH7</accession>
<dbReference type="EnsemblMetazoa" id="CLYHEMT002989.1">
    <property type="protein sequence ID" value="CLYHEMP002989.1"/>
    <property type="gene ID" value="CLYHEMG002989"/>
</dbReference>
<dbReference type="RefSeq" id="XP_066923357.1">
    <property type="nucleotide sequence ID" value="XM_067067256.1"/>
</dbReference>
<dbReference type="CDD" id="cd00110">
    <property type="entry name" value="LamG"/>
    <property type="match status" value="1"/>
</dbReference>
<feature type="domain" description="EGF-like" evidence="5">
    <location>
        <begin position="189"/>
        <end position="225"/>
    </location>
</feature>
<comment type="caution">
    <text evidence="2">Lacks conserved residue(s) required for the propagation of feature annotation.</text>
</comment>
<evidence type="ECO:0000313" key="6">
    <source>
        <dbReference type="EnsemblMetazoa" id="CLYHEMP002989.1"/>
    </source>
</evidence>
<dbReference type="Pfam" id="PF02210">
    <property type="entry name" value="Laminin_G_2"/>
    <property type="match status" value="1"/>
</dbReference>